<dbReference type="EMBL" id="JAAZBX010000007">
    <property type="protein sequence ID" value="NLD25478.1"/>
    <property type="molecule type" value="Genomic_DNA"/>
</dbReference>
<dbReference type="AlphaFoldDB" id="A0A847CZS5"/>
<name>A0A847CZS5_9BACT</name>
<keyword evidence="1" id="KW-0472">Membrane</keyword>
<sequence>MDAKAESFFENYRLKEAKMKDNKKDEKKPNWKEKIKEVNWWMVLAIIAVIALLLSFAYRAQQAKLAAPAASSQSSGQTGDQTGIVAAAPNCQEIGITFGKSGSFRSVWDSNMKTCVLGMWEEARISPGMSLADLKIQGDDYSFLMPFKGSINHSADTIFVNNTKCTPGNPVSCDGKTSFEKNTPVHIVSEPGNDSSGVMLIQNP</sequence>
<comment type="caution">
    <text evidence="2">The sequence shown here is derived from an EMBL/GenBank/DDBJ whole genome shotgun (WGS) entry which is preliminary data.</text>
</comment>
<proteinExistence type="predicted"/>
<dbReference type="Proteomes" id="UP000545876">
    <property type="component" value="Unassembled WGS sequence"/>
</dbReference>
<organism evidence="2 3">
    <name type="scientific">Candidatus Dojkabacteria bacterium</name>
    <dbReference type="NCBI Taxonomy" id="2099670"/>
    <lineage>
        <taxon>Bacteria</taxon>
        <taxon>Candidatus Dojkabacteria</taxon>
    </lineage>
</organism>
<feature type="transmembrane region" description="Helical" evidence="1">
    <location>
        <begin position="38"/>
        <end position="58"/>
    </location>
</feature>
<evidence type="ECO:0000313" key="3">
    <source>
        <dbReference type="Proteomes" id="UP000545876"/>
    </source>
</evidence>
<keyword evidence="1" id="KW-1133">Transmembrane helix</keyword>
<accession>A0A847CZS5</accession>
<reference evidence="2 3" key="1">
    <citation type="journal article" date="2020" name="Biotechnol. Biofuels">
        <title>New insights from the biogas microbiome by comprehensive genome-resolved metagenomics of nearly 1600 species originating from multiple anaerobic digesters.</title>
        <authorList>
            <person name="Campanaro S."/>
            <person name="Treu L."/>
            <person name="Rodriguez-R L.M."/>
            <person name="Kovalovszki A."/>
            <person name="Ziels R.M."/>
            <person name="Maus I."/>
            <person name="Zhu X."/>
            <person name="Kougias P.G."/>
            <person name="Basile A."/>
            <person name="Luo G."/>
            <person name="Schluter A."/>
            <person name="Konstantinidis K.T."/>
            <person name="Angelidaki I."/>
        </authorList>
    </citation>
    <scope>NUCLEOTIDE SEQUENCE [LARGE SCALE GENOMIC DNA]</scope>
    <source>
        <strain evidence="2">AS06rmzACSIP_65</strain>
    </source>
</reference>
<evidence type="ECO:0000256" key="1">
    <source>
        <dbReference type="SAM" id="Phobius"/>
    </source>
</evidence>
<protein>
    <submittedName>
        <fullName evidence="2">Uncharacterized protein</fullName>
    </submittedName>
</protein>
<evidence type="ECO:0000313" key="2">
    <source>
        <dbReference type="EMBL" id="NLD25478.1"/>
    </source>
</evidence>
<gene>
    <name evidence="2" type="ORF">GX656_02455</name>
</gene>
<keyword evidence="1" id="KW-0812">Transmembrane</keyword>